<dbReference type="Proteomes" id="UP001154240">
    <property type="component" value="Unassembled WGS sequence"/>
</dbReference>
<dbReference type="Gene3D" id="3.50.50.60">
    <property type="entry name" value="FAD/NAD(P)-binding domain"/>
    <property type="match status" value="2"/>
</dbReference>
<accession>A0A9X4RLT3</accession>
<dbReference type="PANTHER" id="PTHR42685:SF18">
    <property type="entry name" value="DIGERANYLGERANYLGLYCEROPHOSPHOLIPID REDUCTASE"/>
    <property type="match status" value="1"/>
</dbReference>
<sequence length="359" mass="40211">MAKTIKILGGGPSGLTAAIVLQKAGYQAQVHEKNHDVGRVFYGDLQGLENWSEERDVLDEFQALGLAINFDCTPFSALTVFNGEKAWPFTSSRPGFYLIRRGAMAGSLDQGLKEQALAAGVDIFFNQPLAPAEADIVASGPLVHHRFAIDKGFVFKTSLPDAAYGLVNDRAAYKGYAYLLAAKGYGCLCTVLFDNFSEVNRCLAETERLFKKFVDFDMEEPKPVGGLGGFLLAPVFQDKQQLLVGEAAGLQDMLWGFGIRTAVLSGALAAQSLIEGTSYQELARRRFLDKQKASFVNRYLWERFGRNNYSHIMDRIDRSRDHRKFFHDCYNLNLLHRLAYPFAFHSLKKRYNLFSNDVQ</sequence>
<proteinExistence type="predicted"/>
<reference evidence="1" key="1">
    <citation type="journal article" date="2022" name="bioRxiv">
        <title>Thiovibrio frasassiensisgen. nov., sp. nov., an autotrophic, elemental sulfur disproportionating bacterium isolated from sulfidic karst sediment, and proposal of Thiovibrionaceae fam. nov.</title>
        <authorList>
            <person name="Aronson H."/>
            <person name="Thomas C."/>
            <person name="Bhattacharyya M."/>
            <person name="Eckstein S."/>
            <person name="Jensen S."/>
            <person name="Barco R."/>
            <person name="Macalady J."/>
            <person name="Amend J."/>
        </authorList>
    </citation>
    <scope>NUCLEOTIDE SEQUENCE</scope>
    <source>
        <strain evidence="1">RS19-109</strain>
    </source>
</reference>
<dbReference type="RefSeq" id="WP_307632466.1">
    <property type="nucleotide sequence ID" value="NZ_JAPHEH010000001.1"/>
</dbReference>
<dbReference type="InterPro" id="IPR050407">
    <property type="entry name" value="Geranylgeranyl_reductase"/>
</dbReference>
<protein>
    <submittedName>
        <fullName evidence="1">NAD(P)-binding protein</fullName>
    </submittedName>
</protein>
<name>A0A9X4RLT3_9BACT</name>
<organism evidence="1 2">
    <name type="scientific">Thiovibrio frasassiensis</name>
    <dbReference type="NCBI Taxonomy" id="2984131"/>
    <lineage>
        <taxon>Bacteria</taxon>
        <taxon>Pseudomonadati</taxon>
        <taxon>Thermodesulfobacteriota</taxon>
        <taxon>Desulfobulbia</taxon>
        <taxon>Desulfobulbales</taxon>
        <taxon>Thiovibrionaceae</taxon>
        <taxon>Thiovibrio</taxon>
    </lineage>
</organism>
<dbReference type="Gene3D" id="3.30.9.10">
    <property type="entry name" value="D-Amino Acid Oxidase, subunit A, domain 2"/>
    <property type="match status" value="1"/>
</dbReference>
<evidence type="ECO:0000313" key="1">
    <source>
        <dbReference type="EMBL" id="MDG4475493.1"/>
    </source>
</evidence>
<dbReference type="EMBL" id="JAPHEH010000001">
    <property type="protein sequence ID" value="MDG4475493.1"/>
    <property type="molecule type" value="Genomic_DNA"/>
</dbReference>
<keyword evidence="2" id="KW-1185">Reference proteome</keyword>
<reference evidence="1" key="2">
    <citation type="submission" date="2022-10" db="EMBL/GenBank/DDBJ databases">
        <authorList>
            <person name="Aronson H.S."/>
        </authorList>
    </citation>
    <scope>NUCLEOTIDE SEQUENCE</scope>
    <source>
        <strain evidence="1">RS19-109</strain>
    </source>
</reference>
<dbReference type="Pfam" id="PF13450">
    <property type="entry name" value="NAD_binding_8"/>
    <property type="match status" value="1"/>
</dbReference>
<gene>
    <name evidence="1" type="ORF">OLX77_04885</name>
</gene>
<dbReference type="PANTHER" id="PTHR42685">
    <property type="entry name" value="GERANYLGERANYL DIPHOSPHATE REDUCTASE"/>
    <property type="match status" value="1"/>
</dbReference>
<evidence type="ECO:0000313" key="2">
    <source>
        <dbReference type="Proteomes" id="UP001154240"/>
    </source>
</evidence>
<dbReference type="AlphaFoldDB" id="A0A9X4RLT3"/>
<comment type="caution">
    <text evidence="1">The sequence shown here is derived from an EMBL/GenBank/DDBJ whole genome shotgun (WGS) entry which is preliminary data.</text>
</comment>
<dbReference type="SUPFAM" id="SSF51905">
    <property type="entry name" value="FAD/NAD(P)-binding domain"/>
    <property type="match status" value="1"/>
</dbReference>
<dbReference type="InterPro" id="IPR036188">
    <property type="entry name" value="FAD/NAD-bd_sf"/>
</dbReference>